<evidence type="ECO:0000313" key="4">
    <source>
        <dbReference type="Proteomes" id="UP000306630"/>
    </source>
</evidence>
<dbReference type="AlphaFoldDB" id="A0A4S2FG27"/>
<reference evidence="3 4" key="1">
    <citation type="submission" date="2019-04" db="EMBL/GenBank/DDBJ databases">
        <title>Microbes associate with the intestines of laboratory mice.</title>
        <authorList>
            <person name="Navarre W."/>
            <person name="Wong E."/>
            <person name="Huang K."/>
            <person name="Tropini C."/>
            <person name="Ng K."/>
            <person name="Yu B."/>
        </authorList>
    </citation>
    <scope>NUCLEOTIDE SEQUENCE [LARGE SCALE GENOMIC DNA]</scope>
    <source>
        <strain evidence="3 4">NM06_A21</strain>
    </source>
</reference>
<dbReference type="EMBL" id="SRYD01000118">
    <property type="protein sequence ID" value="TGY67712.1"/>
    <property type="molecule type" value="Genomic_DNA"/>
</dbReference>
<sequence>MNRNRTVAGLDVHKDSIYLCIMRHDEAIIFEKTYGVLTPDLRQMCNDMVAQGVTEAAMESTAVYWVPVWNELCDSMELKLVNPYFIKQLPGRKSDVKDAQWIAECLLKNLIKGSFVPEPIVQDMRKLNRRIFDLQEDVTYYSNKLDAALQRCGFRLSNYVARITGKSYRKSVEAIASGVTDPNELIKCVHGRIINKHGRETLLAAMTGSFSATDITVIRQYWELLDTYARQAEECQSQLTALCETHFPTEYRRLQTIPGVKERAATAIIAETGVDMKMFATAAALVGWCGLKPRNDVSNGRYKSRKIT</sequence>
<dbReference type="InterPro" id="IPR002525">
    <property type="entry name" value="Transp_IS110-like_N"/>
</dbReference>
<dbReference type="Pfam" id="PF02371">
    <property type="entry name" value="Transposase_20"/>
    <property type="match status" value="1"/>
</dbReference>
<protein>
    <submittedName>
        <fullName evidence="3">IS110 family transposase</fullName>
    </submittedName>
</protein>
<feature type="domain" description="Transposase IS116/IS110/IS902 C-terminal" evidence="2">
    <location>
        <begin position="252"/>
        <end position="307"/>
    </location>
</feature>
<comment type="caution">
    <text evidence="3">The sequence shown here is derived from an EMBL/GenBank/DDBJ whole genome shotgun (WGS) entry which is preliminary data.</text>
</comment>
<feature type="non-terminal residue" evidence="3">
    <location>
        <position position="308"/>
    </location>
</feature>
<dbReference type="Proteomes" id="UP000306630">
    <property type="component" value="Unassembled WGS sequence"/>
</dbReference>
<organism evidence="3 4">
    <name type="scientific">Muribaculum intestinale</name>
    <dbReference type="NCBI Taxonomy" id="1796646"/>
    <lineage>
        <taxon>Bacteria</taxon>
        <taxon>Pseudomonadati</taxon>
        <taxon>Bacteroidota</taxon>
        <taxon>Bacteroidia</taxon>
        <taxon>Bacteroidales</taxon>
        <taxon>Muribaculaceae</taxon>
        <taxon>Muribaculum</taxon>
    </lineage>
</organism>
<gene>
    <name evidence="3" type="ORF">E5333_15130</name>
</gene>
<dbReference type="InterPro" id="IPR047650">
    <property type="entry name" value="Transpos_IS110"/>
</dbReference>
<evidence type="ECO:0000313" key="3">
    <source>
        <dbReference type="EMBL" id="TGY67712.1"/>
    </source>
</evidence>
<feature type="domain" description="Transposase IS110-like N-terminal" evidence="1">
    <location>
        <begin position="8"/>
        <end position="151"/>
    </location>
</feature>
<dbReference type="GO" id="GO:0003677">
    <property type="term" value="F:DNA binding"/>
    <property type="evidence" value="ECO:0007669"/>
    <property type="project" value="InterPro"/>
</dbReference>
<dbReference type="PANTHER" id="PTHR33055">
    <property type="entry name" value="TRANSPOSASE FOR INSERTION SEQUENCE ELEMENT IS1111A"/>
    <property type="match status" value="1"/>
</dbReference>
<name>A0A4S2FG27_9BACT</name>
<dbReference type="RefSeq" id="WP_135994038.1">
    <property type="nucleotide sequence ID" value="NZ_SRYD01000118.1"/>
</dbReference>
<evidence type="ECO:0000259" key="2">
    <source>
        <dbReference type="Pfam" id="PF02371"/>
    </source>
</evidence>
<dbReference type="InterPro" id="IPR003346">
    <property type="entry name" value="Transposase_20"/>
</dbReference>
<dbReference type="GO" id="GO:0006313">
    <property type="term" value="P:DNA transposition"/>
    <property type="evidence" value="ECO:0007669"/>
    <property type="project" value="InterPro"/>
</dbReference>
<dbReference type="GO" id="GO:0004803">
    <property type="term" value="F:transposase activity"/>
    <property type="evidence" value="ECO:0007669"/>
    <property type="project" value="InterPro"/>
</dbReference>
<evidence type="ECO:0000259" key="1">
    <source>
        <dbReference type="Pfam" id="PF01548"/>
    </source>
</evidence>
<dbReference type="NCBIfam" id="NF033542">
    <property type="entry name" value="transpos_IS110"/>
    <property type="match status" value="1"/>
</dbReference>
<proteinExistence type="predicted"/>
<accession>A0A4S2FG27</accession>
<dbReference type="Pfam" id="PF01548">
    <property type="entry name" value="DEDD_Tnp_IS110"/>
    <property type="match status" value="1"/>
</dbReference>